<dbReference type="RefSeq" id="WP_108964402.1">
    <property type="nucleotide sequence ID" value="NZ_CP022189.1"/>
</dbReference>
<protein>
    <recommendedName>
        <fullName evidence="2">Response regulatory domain-containing protein</fullName>
    </recommendedName>
</protein>
<dbReference type="InterPro" id="IPR001789">
    <property type="entry name" value="Sig_transdc_resp-reg_receiver"/>
</dbReference>
<dbReference type="PROSITE" id="PS50110">
    <property type="entry name" value="RESPONSE_REGULATORY"/>
    <property type="match status" value="1"/>
</dbReference>
<name>A0A2U8H9Q0_9RHOB</name>
<dbReference type="Proteomes" id="UP000244915">
    <property type="component" value="Chromosome 1"/>
</dbReference>
<reference evidence="3 4" key="1">
    <citation type="submission" date="2017-06" db="EMBL/GenBank/DDBJ databases">
        <title>Yangia sp. YSBP01 complete genome sequence.</title>
        <authorList>
            <person name="Woo J.-H."/>
            <person name="Kim H.-S."/>
        </authorList>
    </citation>
    <scope>NUCLEOTIDE SEQUENCE [LARGE SCALE GENOMIC DNA]</scope>
    <source>
        <strain evidence="3 4">YSBP01</strain>
    </source>
</reference>
<dbReference type="KEGG" id="ypac:CEW88_01660"/>
<dbReference type="AlphaFoldDB" id="A0A2U8H9Q0"/>
<dbReference type="GO" id="GO:0000160">
    <property type="term" value="P:phosphorelay signal transduction system"/>
    <property type="evidence" value="ECO:0007669"/>
    <property type="project" value="InterPro"/>
</dbReference>
<dbReference type="OrthoDB" id="7874292at2"/>
<keyword evidence="1" id="KW-0597">Phosphoprotein</keyword>
<evidence type="ECO:0000313" key="4">
    <source>
        <dbReference type="Proteomes" id="UP000244915"/>
    </source>
</evidence>
<proteinExistence type="predicted"/>
<gene>
    <name evidence="3" type="ORF">CEW88_01660</name>
</gene>
<dbReference type="Gene3D" id="3.40.50.2300">
    <property type="match status" value="1"/>
</dbReference>
<dbReference type="SUPFAM" id="SSF52172">
    <property type="entry name" value="CheY-like"/>
    <property type="match status" value="1"/>
</dbReference>
<dbReference type="SMART" id="SM00448">
    <property type="entry name" value="REC"/>
    <property type="match status" value="1"/>
</dbReference>
<evidence type="ECO:0000256" key="1">
    <source>
        <dbReference type="PROSITE-ProRule" id="PRU00169"/>
    </source>
</evidence>
<dbReference type="Pfam" id="PF00072">
    <property type="entry name" value="Response_reg"/>
    <property type="match status" value="1"/>
</dbReference>
<feature type="modified residue" description="4-aspartylphosphate" evidence="1">
    <location>
        <position position="51"/>
    </location>
</feature>
<evidence type="ECO:0000259" key="2">
    <source>
        <dbReference type="PROSITE" id="PS50110"/>
    </source>
</evidence>
<organism evidence="3 4">
    <name type="scientific">Alloyangia pacifica</name>
    <dbReference type="NCBI Taxonomy" id="311180"/>
    <lineage>
        <taxon>Bacteria</taxon>
        <taxon>Pseudomonadati</taxon>
        <taxon>Pseudomonadota</taxon>
        <taxon>Alphaproteobacteria</taxon>
        <taxon>Rhodobacterales</taxon>
        <taxon>Roseobacteraceae</taxon>
        <taxon>Alloyangia</taxon>
    </lineage>
</organism>
<sequence>MKVLIVQGDQTLARIWSRHLAGNGADVLVAQDQEGATQMLRGEDIDVIVLDLMLAAGSALAVADFASYRQPNCRVVFVTNAPVFSDGSIFRHCANACAYLPTATAPADLAAMVEHYGALRRLSSQPAL</sequence>
<accession>A0A2U8H9Q0</accession>
<evidence type="ECO:0000313" key="3">
    <source>
        <dbReference type="EMBL" id="AWI82483.1"/>
    </source>
</evidence>
<dbReference type="EMBL" id="CP022189">
    <property type="protein sequence ID" value="AWI82483.1"/>
    <property type="molecule type" value="Genomic_DNA"/>
</dbReference>
<feature type="domain" description="Response regulatory" evidence="2">
    <location>
        <begin position="2"/>
        <end position="117"/>
    </location>
</feature>
<dbReference type="InterPro" id="IPR011006">
    <property type="entry name" value="CheY-like_superfamily"/>
</dbReference>